<dbReference type="SMART" id="SM01236">
    <property type="entry name" value="Haem_oxygenase_2"/>
    <property type="match status" value="1"/>
</dbReference>
<proteinExistence type="predicted"/>
<dbReference type="Pfam" id="PF14518">
    <property type="entry name" value="Haem_oxygenas_2"/>
    <property type="match status" value="1"/>
</dbReference>
<evidence type="ECO:0000313" key="2">
    <source>
        <dbReference type="Proteomes" id="UP000077752"/>
    </source>
</evidence>
<dbReference type="Proteomes" id="UP000077752">
    <property type="component" value="Unassembled WGS sequence"/>
</dbReference>
<name>A0A177SGE2_PSEPU</name>
<accession>A0A177SGE2</accession>
<gene>
    <name evidence="1" type="ORF">AYO28_24480</name>
</gene>
<dbReference type="EMBL" id="LUCV01000035">
    <property type="protein sequence ID" value="OAI88229.1"/>
    <property type="molecule type" value="Genomic_DNA"/>
</dbReference>
<evidence type="ECO:0008006" key="3">
    <source>
        <dbReference type="Google" id="ProtNLM"/>
    </source>
</evidence>
<dbReference type="AlphaFoldDB" id="A0A177SGE2"/>
<sequence length="440" mass="49573">MPELDDVKASPAVHGGGIENLYFELLRGGVTGSEEWLAAQLRRADALGDDLPASAGQLGAWIEQRNAQVAQRYADYLEQRRAGAPRRMFSNRAHALYFLQQVTPTKAVDGAWLHGVLAHWDDPRYHGLIRIYLEELGDGDPACNHVVIWRRLLTEQGCHEPVPLADERYLQGALQLALGCNSEAFFPEVLGYNLGYEQLPLHLLISSHELDELGIDPHYFRLHVTIDNASTGHANKALDAVRQFWPEQGGDEFYRRLARGYRLNDLGAGSMDVAAGFDLESELLAALERKRVFAQHLHSDRCRFDGRTVNEWLSAPGSFPAFLDALQRQRWILRDRDPAESRFWQLVEGPQAAMFGVFSPYEKQLLHDWIAGDWQAPKTRSVPVLFPEVELPRPERELSIAELIEQMAGDRHATPLGLAATRRYIQLTGLKGGHCHAIDR</sequence>
<evidence type="ECO:0000313" key="1">
    <source>
        <dbReference type="EMBL" id="OAI88229.1"/>
    </source>
</evidence>
<protein>
    <recommendedName>
        <fullName evidence="3">Iron-containing redox enzyme family protein</fullName>
    </recommendedName>
</protein>
<comment type="caution">
    <text evidence="1">The sequence shown here is derived from an EMBL/GenBank/DDBJ whole genome shotgun (WGS) entry which is preliminary data.</text>
</comment>
<dbReference type="InterPro" id="IPR016084">
    <property type="entry name" value="Haem_Oase-like_multi-hlx"/>
</dbReference>
<organism evidence="1 2">
    <name type="scientific">Pseudomonas putida</name>
    <name type="common">Arthrobacter siderocapsulatus</name>
    <dbReference type="NCBI Taxonomy" id="303"/>
    <lineage>
        <taxon>Bacteria</taxon>
        <taxon>Pseudomonadati</taxon>
        <taxon>Pseudomonadota</taxon>
        <taxon>Gammaproteobacteria</taxon>
        <taxon>Pseudomonadales</taxon>
        <taxon>Pseudomonadaceae</taxon>
        <taxon>Pseudomonas</taxon>
    </lineage>
</organism>
<dbReference type="Gene3D" id="1.20.910.10">
    <property type="entry name" value="Heme oxygenase-like"/>
    <property type="match status" value="1"/>
</dbReference>
<reference evidence="1 2" key="1">
    <citation type="submission" date="2016-03" db="EMBL/GenBank/DDBJ databases">
        <title>Draft Genome Assembly of Pseudomonas putida strain CBF10-2.</title>
        <authorList>
            <person name="Iyer R.S."/>
            <person name="Damania A."/>
        </authorList>
    </citation>
    <scope>NUCLEOTIDE SEQUENCE [LARGE SCALE GENOMIC DNA]</scope>
    <source>
        <strain evidence="1 2">CBF10-2</strain>
    </source>
</reference>